<proteinExistence type="inferred from homology"/>
<keyword evidence="5" id="KW-0406">Ion transport</keyword>
<dbReference type="PROSITE" id="PS50846">
    <property type="entry name" value="HMA_2"/>
    <property type="match status" value="1"/>
</dbReference>
<feature type="domain" description="HMA" evidence="8">
    <location>
        <begin position="1"/>
        <end position="58"/>
    </location>
</feature>
<dbReference type="Pfam" id="PF00403">
    <property type="entry name" value="HMA"/>
    <property type="match status" value="1"/>
</dbReference>
<evidence type="ECO:0000256" key="3">
    <source>
        <dbReference type="ARBA" id="ARBA00022796"/>
    </source>
</evidence>
<evidence type="ECO:0000256" key="2">
    <source>
        <dbReference type="ARBA" id="ARBA00022723"/>
    </source>
</evidence>
<evidence type="ECO:0000256" key="4">
    <source>
        <dbReference type="ARBA" id="ARBA00023008"/>
    </source>
</evidence>
<keyword evidence="4" id="KW-0186">Copper</keyword>
<dbReference type="Gene3D" id="3.30.70.100">
    <property type="match status" value="1"/>
</dbReference>
<gene>
    <name evidence="9" type="primary">ATX1</name>
    <name evidence="9" type="ORF">Q9L58_009146</name>
</gene>
<keyword evidence="2" id="KW-0479">Metal-binding</keyword>
<keyword evidence="6" id="KW-0143">Chaperone</keyword>
<name>A0ABR3G7P8_9PEZI</name>
<organism evidence="9 10">
    <name type="scientific">Discina gigas</name>
    <dbReference type="NCBI Taxonomy" id="1032678"/>
    <lineage>
        <taxon>Eukaryota</taxon>
        <taxon>Fungi</taxon>
        <taxon>Dikarya</taxon>
        <taxon>Ascomycota</taxon>
        <taxon>Pezizomycotina</taxon>
        <taxon>Pezizomycetes</taxon>
        <taxon>Pezizales</taxon>
        <taxon>Discinaceae</taxon>
        <taxon>Discina</taxon>
    </lineage>
</organism>
<dbReference type="EMBL" id="JBBBZM010000196">
    <property type="protein sequence ID" value="KAL0631971.1"/>
    <property type="molecule type" value="Genomic_DNA"/>
</dbReference>
<accession>A0ABR3G7P8</accession>
<comment type="caution">
    <text evidence="9">The sequence shown here is derived from an EMBL/GenBank/DDBJ whole genome shotgun (WGS) entry which is preliminary data.</text>
</comment>
<dbReference type="InterPro" id="IPR006121">
    <property type="entry name" value="HMA_dom"/>
</dbReference>
<sequence length="77" mass="8280">MTCGGCSGAVTRVLKRLDGVEKFDVNLESQNVVVETQDGGPTYDKVLNVIGKTGKKITEGYEYVGNEKVTREVTLAA</sequence>
<keyword evidence="1" id="KW-0813">Transport</keyword>
<evidence type="ECO:0000256" key="6">
    <source>
        <dbReference type="ARBA" id="ARBA00023186"/>
    </source>
</evidence>
<dbReference type="PANTHER" id="PTHR46365:SF1">
    <property type="entry name" value="COPPER TRANSPORT PROTEIN ATOX1"/>
    <property type="match status" value="1"/>
</dbReference>
<dbReference type="Proteomes" id="UP001447188">
    <property type="component" value="Unassembled WGS sequence"/>
</dbReference>
<evidence type="ECO:0000256" key="5">
    <source>
        <dbReference type="ARBA" id="ARBA00023065"/>
    </source>
</evidence>
<protein>
    <submittedName>
        <fullName evidence="9">Cytosolic copper metallochaperone</fullName>
    </submittedName>
</protein>
<keyword evidence="10" id="KW-1185">Reference proteome</keyword>
<reference evidence="9 10" key="1">
    <citation type="submission" date="2024-02" db="EMBL/GenBank/DDBJ databases">
        <title>Discinaceae phylogenomics.</title>
        <authorList>
            <person name="Dirks A.C."/>
            <person name="James T.Y."/>
        </authorList>
    </citation>
    <scope>NUCLEOTIDE SEQUENCE [LARGE SCALE GENOMIC DNA]</scope>
    <source>
        <strain evidence="9 10">ACD0624</strain>
    </source>
</reference>
<evidence type="ECO:0000313" key="10">
    <source>
        <dbReference type="Proteomes" id="UP001447188"/>
    </source>
</evidence>
<evidence type="ECO:0000256" key="1">
    <source>
        <dbReference type="ARBA" id="ARBA00022448"/>
    </source>
</evidence>
<dbReference type="InterPro" id="IPR036163">
    <property type="entry name" value="HMA_dom_sf"/>
</dbReference>
<evidence type="ECO:0000256" key="7">
    <source>
        <dbReference type="ARBA" id="ARBA00038171"/>
    </source>
</evidence>
<dbReference type="SUPFAM" id="SSF55008">
    <property type="entry name" value="HMA, heavy metal-associated domain"/>
    <property type="match status" value="1"/>
</dbReference>
<keyword evidence="3" id="KW-0187">Copper transport</keyword>
<comment type="similarity">
    <text evidence="7">Belongs to the ATX1 family.</text>
</comment>
<dbReference type="CDD" id="cd00371">
    <property type="entry name" value="HMA"/>
    <property type="match status" value="1"/>
</dbReference>
<evidence type="ECO:0000259" key="8">
    <source>
        <dbReference type="PROSITE" id="PS50846"/>
    </source>
</evidence>
<dbReference type="InterPro" id="IPR051881">
    <property type="entry name" value="Copper_transport_ATOX1-like"/>
</dbReference>
<dbReference type="PANTHER" id="PTHR46365">
    <property type="entry name" value="COPPER TRANSPORT PROTEIN ATOX1"/>
    <property type="match status" value="1"/>
</dbReference>
<evidence type="ECO:0000313" key="9">
    <source>
        <dbReference type="EMBL" id="KAL0631971.1"/>
    </source>
</evidence>